<dbReference type="OrthoDB" id="8482175at2"/>
<feature type="chain" id="PRO_5015575703" evidence="2">
    <location>
        <begin position="24"/>
        <end position="443"/>
    </location>
</feature>
<sequence length="443" mass="48734">MKTLLYLGLLLAQCAIFSKVAWAQEALQRSGLPGFTTFQLTKENWDKAASIISKAELSNNPLIVIGQDAPRGPFPVRIPQHVRTLDFRYGGGINLVRGHHPRLEGIWGQYAHLGTGLRQNITISDVITPDARVTDWKSNPKEYSSTKFSSPTEYHSRHNHYQNLMSEVWNFNPNVNGVAIWGDSGAFVPGSKVWGGFLSARSWPLYWQEYVPKDRPHFNANDFDAQLVGLEIDVLNAGKDWKGWGRENAGVLAKTGVQVVGFGKQNTQAIEIRSEDSDSPDSANRKGQWKAAMVVYNSLAKDGRVIYGLFEEAGIGIDFDQPVFEHGAMRLHTKREGQGLVFNGGKGGQIYADESGTLTLSSGAQGFRVMGPSGSEAIRISSDDKVILSSITLDTHQLVSALIRDPVAILVIVGIAMVLFLPVQLFVTYLIVRRCRPSAQPGT</sequence>
<dbReference type="RefSeq" id="WP_133174679.1">
    <property type="nucleotide sequence ID" value="NZ_NVQC01000022.1"/>
</dbReference>
<evidence type="ECO:0000313" key="4">
    <source>
        <dbReference type="Proteomes" id="UP000241436"/>
    </source>
</evidence>
<keyword evidence="1" id="KW-0812">Transmembrane</keyword>
<keyword evidence="4" id="KW-1185">Reference proteome</keyword>
<evidence type="ECO:0000256" key="1">
    <source>
        <dbReference type="SAM" id="Phobius"/>
    </source>
</evidence>
<keyword evidence="1" id="KW-0472">Membrane</keyword>
<reference evidence="3 4" key="1">
    <citation type="submission" date="2017-09" db="EMBL/GenBank/DDBJ databases">
        <title>Bloom of a denitrifying methanotroph, Candidatus Methylomirabilis limnetica, in a deep stratified lake.</title>
        <authorList>
            <person name="Graf J.S."/>
            <person name="Marchant H.K."/>
            <person name="Tienken D."/>
            <person name="Hach P.F."/>
            <person name="Brand A."/>
            <person name="Schubert C.J."/>
            <person name="Kuypers M.M."/>
            <person name="Milucka J."/>
        </authorList>
    </citation>
    <scope>NUCLEOTIDE SEQUENCE [LARGE SCALE GENOMIC DNA]</scope>
    <source>
        <strain evidence="3 4">Zug</strain>
    </source>
</reference>
<name>A0A2T4TXP1_9BACT</name>
<gene>
    <name evidence="3" type="ORF">CLG94_08850</name>
</gene>
<keyword evidence="2" id="KW-0732">Signal</keyword>
<evidence type="ECO:0000313" key="3">
    <source>
        <dbReference type="EMBL" id="PTL35849.1"/>
    </source>
</evidence>
<evidence type="ECO:0000256" key="2">
    <source>
        <dbReference type="SAM" id="SignalP"/>
    </source>
</evidence>
<dbReference type="AlphaFoldDB" id="A0A2T4TXP1"/>
<protein>
    <submittedName>
        <fullName evidence="3">Uncharacterized protein</fullName>
    </submittedName>
</protein>
<dbReference type="EMBL" id="NVQC01000022">
    <property type="protein sequence ID" value="PTL35849.1"/>
    <property type="molecule type" value="Genomic_DNA"/>
</dbReference>
<keyword evidence="1" id="KW-1133">Transmembrane helix</keyword>
<comment type="caution">
    <text evidence="3">The sequence shown here is derived from an EMBL/GenBank/DDBJ whole genome shotgun (WGS) entry which is preliminary data.</text>
</comment>
<reference evidence="4" key="2">
    <citation type="journal article" date="2018" name="Environ. Microbiol.">
        <title>Bloom of a denitrifying methanotroph, 'Candidatus Methylomirabilis limnetica', in a deep stratified lake.</title>
        <authorList>
            <person name="Graf J.S."/>
            <person name="Mayr M.J."/>
            <person name="Marchant H.K."/>
            <person name="Tienken D."/>
            <person name="Hach P.F."/>
            <person name="Brand A."/>
            <person name="Schubert C.J."/>
            <person name="Kuypers M.M."/>
            <person name="Milucka J."/>
        </authorList>
    </citation>
    <scope>NUCLEOTIDE SEQUENCE [LARGE SCALE GENOMIC DNA]</scope>
    <source>
        <strain evidence="4">Zug</strain>
    </source>
</reference>
<feature type="transmembrane region" description="Helical" evidence="1">
    <location>
        <begin position="407"/>
        <end position="432"/>
    </location>
</feature>
<feature type="signal peptide" evidence="2">
    <location>
        <begin position="1"/>
        <end position="23"/>
    </location>
</feature>
<proteinExistence type="predicted"/>
<dbReference type="Proteomes" id="UP000241436">
    <property type="component" value="Unassembled WGS sequence"/>
</dbReference>
<organism evidence="3 4">
    <name type="scientific">Candidatus Methylomirabilis limnetica</name>
    <dbReference type="NCBI Taxonomy" id="2033718"/>
    <lineage>
        <taxon>Bacteria</taxon>
        <taxon>Candidatus Methylomirabilota</taxon>
        <taxon>Candidatus Methylomirabilia</taxon>
        <taxon>Candidatus Methylomirabilales</taxon>
        <taxon>Candidatus Methylomirabilaceae</taxon>
        <taxon>Candidatus Methylomirabilis</taxon>
    </lineage>
</organism>
<accession>A0A2T4TXP1</accession>